<proteinExistence type="predicted"/>
<reference evidence="2 3" key="1">
    <citation type="journal article" date="2016" name="Mol. Biol. Evol.">
        <title>Comparative Genomics of Early-Diverging Mushroom-Forming Fungi Provides Insights into the Origins of Lignocellulose Decay Capabilities.</title>
        <authorList>
            <person name="Nagy L.G."/>
            <person name="Riley R."/>
            <person name="Tritt A."/>
            <person name="Adam C."/>
            <person name="Daum C."/>
            <person name="Floudas D."/>
            <person name="Sun H."/>
            <person name="Yadav J.S."/>
            <person name="Pangilinan J."/>
            <person name="Larsson K.H."/>
            <person name="Matsuura K."/>
            <person name="Barry K."/>
            <person name="Labutti K."/>
            <person name="Kuo R."/>
            <person name="Ohm R.A."/>
            <person name="Bhattacharya S.S."/>
            <person name="Shirouzu T."/>
            <person name="Yoshinaga Y."/>
            <person name="Martin F.M."/>
            <person name="Grigoriev I.V."/>
            <person name="Hibbett D.S."/>
        </authorList>
    </citation>
    <scope>NUCLEOTIDE SEQUENCE [LARGE SCALE GENOMIC DNA]</scope>
    <source>
        <strain evidence="2 3">HHB12029</strain>
    </source>
</reference>
<keyword evidence="3" id="KW-1185">Reference proteome</keyword>
<protein>
    <submittedName>
        <fullName evidence="2">Uncharacterized protein</fullName>
    </submittedName>
</protein>
<feature type="compositionally biased region" description="Basic residues" evidence="1">
    <location>
        <begin position="101"/>
        <end position="114"/>
    </location>
</feature>
<dbReference type="EMBL" id="KV426767">
    <property type="protein sequence ID" value="KZV78769.1"/>
    <property type="molecule type" value="Genomic_DNA"/>
</dbReference>
<dbReference type="Proteomes" id="UP000077266">
    <property type="component" value="Unassembled WGS sequence"/>
</dbReference>
<accession>A0A165Z2C7</accession>
<evidence type="ECO:0000256" key="1">
    <source>
        <dbReference type="SAM" id="MobiDB-lite"/>
    </source>
</evidence>
<gene>
    <name evidence="2" type="ORF">EXIGLDRAFT_504331</name>
</gene>
<dbReference type="AlphaFoldDB" id="A0A165Z2C7"/>
<sequence length="180" mass="19549">MSVVGPSFALPVAARSRHVDTCLHGDSGRMISVDGLQALLKSAAEINCVTPAKIRSLVPPAPMGTWLNKTAVAFIFSEVLSTHPRHGRGRHPPHGQQPRLPRPKRHPARRVAHGRVARVGRRLDETRGRMHDPQEAVHGAHVVAMDLDGSRGREGGPSRGIRGLRSRWGLRLLTAAWAVG</sequence>
<dbReference type="InParanoid" id="A0A165Z2C7"/>
<evidence type="ECO:0000313" key="3">
    <source>
        <dbReference type="Proteomes" id="UP000077266"/>
    </source>
</evidence>
<feature type="compositionally biased region" description="Basic residues" evidence="1">
    <location>
        <begin position="83"/>
        <end position="93"/>
    </location>
</feature>
<feature type="region of interest" description="Disordered" evidence="1">
    <location>
        <begin position="83"/>
        <end position="114"/>
    </location>
</feature>
<name>A0A165Z2C7_EXIGL</name>
<organism evidence="2 3">
    <name type="scientific">Exidia glandulosa HHB12029</name>
    <dbReference type="NCBI Taxonomy" id="1314781"/>
    <lineage>
        <taxon>Eukaryota</taxon>
        <taxon>Fungi</taxon>
        <taxon>Dikarya</taxon>
        <taxon>Basidiomycota</taxon>
        <taxon>Agaricomycotina</taxon>
        <taxon>Agaricomycetes</taxon>
        <taxon>Auriculariales</taxon>
        <taxon>Exidiaceae</taxon>
        <taxon>Exidia</taxon>
    </lineage>
</organism>
<evidence type="ECO:0000313" key="2">
    <source>
        <dbReference type="EMBL" id="KZV78769.1"/>
    </source>
</evidence>